<feature type="repeat" description="PPR" evidence="2">
    <location>
        <begin position="193"/>
        <end position="227"/>
    </location>
</feature>
<dbReference type="AlphaFoldDB" id="A0A4S4F2Z5"/>
<reference evidence="3 4" key="1">
    <citation type="journal article" date="2018" name="Proc. Natl. Acad. Sci. U.S.A.">
        <title>Draft genome sequence of Camellia sinensis var. sinensis provides insights into the evolution of the tea genome and tea quality.</title>
        <authorList>
            <person name="Wei C."/>
            <person name="Yang H."/>
            <person name="Wang S."/>
            <person name="Zhao J."/>
            <person name="Liu C."/>
            <person name="Gao L."/>
            <person name="Xia E."/>
            <person name="Lu Y."/>
            <person name="Tai Y."/>
            <person name="She G."/>
            <person name="Sun J."/>
            <person name="Cao H."/>
            <person name="Tong W."/>
            <person name="Gao Q."/>
            <person name="Li Y."/>
            <person name="Deng W."/>
            <person name="Jiang X."/>
            <person name="Wang W."/>
            <person name="Chen Q."/>
            <person name="Zhang S."/>
            <person name="Li H."/>
            <person name="Wu J."/>
            <person name="Wang P."/>
            <person name="Li P."/>
            <person name="Shi C."/>
            <person name="Zheng F."/>
            <person name="Jian J."/>
            <person name="Huang B."/>
            <person name="Shan D."/>
            <person name="Shi M."/>
            <person name="Fang C."/>
            <person name="Yue Y."/>
            <person name="Li F."/>
            <person name="Li D."/>
            <person name="Wei S."/>
            <person name="Han B."/>
            <person name="Jiang C."/>
            <person name="Yin Y."/>
            <person name="Xia T."/>
            <person name="Zhang Z."/>
            <person name="Bennetzen J.L."/>
            <person name="Zhao S."/>
            <person name="Wan X."/>
        </authorList>
    </citation>
    <scope>NUCLEOTIDE SEQUENCE [LARGE SCALE GENOMIC DNA]</scope>
    <source>
        <strain evidence="4">cv. Shuchazao</strain>
        <tissue evidence="3">Leaf</tissue>
    </source>
</reference>
<keyword evidence="4" id="KW-1185">Reference proteome</keyword>
<feature type="repeat" description="PPR" evidence="2">
    <location>
        <begin position="92"/>
        <end position="126"/>
    </location>
</feature>
<evidence type="ECO:0008006" key="5">
    <source>
        <dbReference type="Google" id="ProtNLM"/>
    </source>
</evidence>
<dbReference type="InterPro" id="IPR002885">
    <property type="entry name" value="PPR_rpt"/>
</dbReference>
<evidence type="ECO:0000313" key="3">
    <source>
        <dbReference type="EMBL" id="THG23869.1"/>
    </source>
</evidence>
<accession>A0A4S4F2Z5</accession>
<dbReference type="Proteomes" id="UP000306102">
    <property type="component" value="Unassembled WGS sequence"/>
</dbReference>
<comment type="caution">
    <text evidence="3">The sequence shown here is derived from an EMBL/GenBank/DDBJ whole genome shotgun (WGS) entry which is preliminary data.</text>
</comment>
<dbReference type="InterPro" id="IPR046960">
    <property type="entry name" value="PPR_At4g14850-like_plant"/>
</dbReference>
<dbReference type="GO" id="GO:0009451">
    <property type="term" value="P:RNA modification"/>
    <property type="evidence" value="ECO:0007669"/>
    <property type="project" value="InterPro"/>
</dbReference>
<dbReference type="Pfam" id="PF20431">
    <property type="entry name" value="E_motif"/>
    <property type="match status" value="1"/>
</dbReference>
<keyword evidence="1" id="KW-0677">Repeat</keyword>
<organism evidence="3 4">
    <name type="scientific">Camellia sinensis var. sinensis</name>
    <name type="common">China tea</name>
    <dbReference type="NCBI Taxonomy" id="542762"/>
    <lineage>
        <taxon>Eukaryota</taxon>
        <taxon>Viridiplantae</taxon>
        <taxon>Streptophyta</taxon>
        <taxon>Embryophyta</taxon>
        <taxon>Tracheophyta</taxon>
        <taxon>Spermatophyta</taxon>
        <taxon>Magnoliopsida</taxon>
        <taxon>eudicotyledons</taxon>
        <taxon>Gunneridae</taxon>
        <taxon>Pentapetalae</taxon>
        <taxon>asterids</taxon>
        <taxon>Ericales</taxon>
        <taxon>Theaceae</taxon>
        <taxon>Camellia</taxon>
    </lineage>
</organism>
<dbReference type="PROSITE" id="PS51375">
    <property type="entry name" value="PPR"/>
    <property type="match status" value="3"/>
</dbReference>
<dbReference type="Pfam" id="PF13041">
    <property type="entry name" value="PPR_2"/>
    <property type="match status" value="3"/>
</dbReference>
<dbReference type="NCBIfam" id="TIGR00756">
    <property type="entry name" value="PPR"/>
    <property type="match status" value="4"/>
</dbReference>
<proteinExistence type="predicted"/>
<gene>
    <name evidence="3" type="ORF">TEA_000886</name>
</gene>
<dbReference type="FunFam" id="1.25.40.10:FF:000427">
    <property type="entry name" value="Pentatricopeptide repeat-containing protein chloroplastic"/>
    <property type="match status" value="1"/>
</dbReference>
<dbReference type="PANTHER" id="PTHR47926:SF347">
    <property type="entry name" value="PENTATRICOPEPTIDE REPEAT-CONTAINING PROTEIN"/>
    <property type="match status" value="1"/>
</dbReference>
<dbReference type="EMBL" id="SDRB02000096">
    <property type="protein sequence ID" value="THG23869.1"/>
    <property type="molecule type" value="Genomic_DNA"/>
</dbReference>
<dbReference type="InterPro" id="IPR011990">
    <property type="entry name" value="TPR-like_helical_dom_sf"/>
</dbReference>
<dbReference type="FunFam" id="1.25.40.10:FF:000090">
    <property type="entry name" value="Pentatricopeptide repeat-containing protein, chloroplastic"/>
    <property type="match status" value="1"/>
</dbReference>
<dbReference type="GO" id="GO:0003723">
    <property type="term" value="F:RNA binding"/>
    <property type="evidence" value="ECO:0007669"/>
    <property type="project" value="InterPro"/>
</dbReference>
<protein>
    <recommendedName>
        <fullName evidence="5">DYW domain-containing protein</fullName>
    </recommendedName>
</protein>
<feature type="repeat" description="PPR" evidence="2">
    <location>
        <begin position="294"/>
        <end position="328"/>
    </location>
</feature>
<name>A0A4S4F2Z5_CAMSN</name>
<dbReference type="Gene3D" id="1.25.40.10">
    <property type="entry name" value="Tetratricopeptide repeat domain"/>
    <property type="match status" value="4"/>
</dbReference>
<evidence type="ECO:0000256" key="2">
    <source>
        <dbReference type="PROSITE-ProRule" id="PRU00708"/>
    </source>
</evidence>
<evidence type="ECO:0000313" key="4">
    <source>
        <dbReference type="Proteomes" id="UP000306102"/>
    </source>
</evidence>
<sequence>MVRLPISTATLISPPKTYNGNLNLVFRKLQCLTLLRDCSSMKQLYQIHTQIQIFGLHNDCDIVDEIVQFCALHSLGSLTHARLVIKHTDNSLVSSWNHLIRGHATRNSPTESMLVFLAMRGRGIRPNKLTYPFLFKACATRLTLEEGRQIHVDVMKHGVDSDGYVQNTLIHFYGSCEKIGDACRVFDEMTDRTVVSWNSIISAYVEGLQFYDSIELFVKMRDYGFEPDETTMVVLLSACAEVGNLGLGKWVHSQVIEKGLIVNCELGTSLVNMYVKCGDLCCASQVFDRMTLRNIWTWSAMILGLAQHGCAKEALELFKKMKSNGIQPNYVTFLGVLCACSHARLVNEGHRFFHNMQHVHGIKPTMAHYGAMVDCLGRAGRLREAYTFVMNMPVKPDAVVWRTLLSACNIHDINDYNGVGEKVRKRLLKLEPRRSGNFVMVANKYAEVGMWEKVERVRSSMRDRGLKNIAGVSCVQVGGSMHRFFSGDDSQVSYEGIYLLLDRLNFHMKMVNREYSI</sequence>
<dbReference type="PANTHER" id="PTHR47926">
    <property type="entry name" value="PENTATRICOPEPTIDE REPEAT-CONTAINING PROTEIN"/>
    <property type="match status" value="1"/>
</dbReference>
<evidence type="ECO:0000256" key="1">
    <source>
        <dbReference type="ARBA" id="ARBA00022737"/>
    </source>
</evidence>
<dbReference type="InterPro" id="IPR046848">
    <property type="entry name" value="E_motif"/>
</dbReference>
<dbReference type="Pfam" id="PF01535">
    <property type="entry name" value="PPR"/>
    <property type="match status" value="2"/>
</dbReference>